<evidence type="ECO:0000313" key="3">
    <source>
        <dbReference type="Proteomes" id="UP000279841"/>
    </source>
</evidence>
<gene>
    <name evidence="2" type="ORF">TTHNP4_00356</name>
</gene>
<sequence>MMMCDMRVTIYLPDHLAQEVEAYRKARPGLSLSALVRELLERELVKRPEALLEVAGLVERAELSAREHDALIREER</sequence>
<feature type="domain" description="Ribbon-helix-helix protein CopG" evidence="1">
    <location>
        <begin position="6"/>
        <end position="46"/>
    </location>
</feature>
<evidence type="ECO:0000313" key="2">
    <source>
        <dbReference type="EMBL" id="VCU54947.1"/>
    </source>
</evidence>
<dbReference type="AlphaFoldDB" id="A0A3P4AV24"/>
<keyword evidence="2" id="KW-0614">Plasmid</keyword>
<reference evidence="2 3" key="1">
    <citation type="submission" date="2018-10" db="EMBL/GenBank/DDBJ databases">
        <authorList>
            <person name="Peiro R."/>
            <person name="Begona"/>
            <person name="Cbmso G."/>
            <person name="Lopez M."/>
            <person name="Gonzalez S."/>
            <person name="Sacristan E."/>
            <person name="Castillo E."/>
        </authorList>
    </citation>
    <scope>NUCLEOTIDE SEQUENCE [LARGE SCALE GENOMIC DNA]</scope>
    <source>
        <strain evidence="2">TTHNAR1</strain>
        <plasmid evidence="3">4</plasmid>
    </source>
</reference>
<dbReference type="EMBL" id="LR027520">
    <property type="protein sequence ID" value="VCU54947.1"/>
    <property type="molecule type" value="Genomic_DNA"/>
</dbReference>
<protein>
    <recommendedName>
        <fullName evidence="1">Ribbon-helix-helix protein CopG domain-containing protein</fullName>
    </recommendedName>
</protein>
<accession>A0A3P4AV24</accession>
<dbReference type="GO" id="GO:0006355">
    <property type="term" value="P:regulation of DNA-templated transcription"/>
    <property type="evidence" value="ECO:0007669"/>
    <property type="project" value="InterPro"/>
</dbReference>
<proteinExistence type="predicted"/>
<organism evidence="2 3">
    <name type="scientific">Thermus thermophilus</name>
    <dbReference type="NCBI Taxonomy" id="274"/>
    <lineage>
        <taxon>Bacteria</taxon>
        <taxon>Thermotogati</taxon>
        <taxon>Deinococcota</taxon>
        <taxon>Deinococci</taxon>
        <taxon>Thermales</taxon>
        <taxon>Thermaceae</taxon>
        <taxon>Thermus</taxon>
    </lineage>
</organism>
<geneLocation type="plasmid" evidence="2 3">
    <name>4</name>
</geneLocation>
<name>A0A3P4AV24_THETH</name>
<dbReference type="Pfam" id="PF01402">
    <property type="entry name" value="RHH_1"/>
    <property type="match status" value="1"/>
</dbReference>
<dbReference type="OMA" id="DAPCHAG"/>
<evidence type="ECO:0000259" key="1">
    <source>
        <dbReference type="Pfam" id="PF01402"/>
    </source>
</evidence>
<dbReference type="InterPro" id="IPR002145">
    <property type="entry name" value="CopG"/>
</dbReference>
<dbReference type="Proteomes" id="UP000279841">
    <property type="component" value="Plasmid 4"/>
</dbReference>